<dbReference type="EMBL" id="CP157675">
    <property type="protein sequence ID" value="XBP69750.1"/>
    <property type="molecule type" value="Genomic_DNA"/>
</dbReference>
<gene>
    <name evidence="2" type="ORF">ABLV49_17970</name>
</gene>
<dbReference type="InterPro" id="IPR025737">
    <property type="entry name" value="FApF"/>
</dbReference>
<evidence type="ECO:0000256" key="1">
    <source>
        <dbReference type="SAM" id="SignalP"/>
    </source>
</evidence>
<reference evidence="2" key="1">
    <citation type="submission" date="2024-05" db="EMBL/GenBank/DDBJ databases">
        <authorList>
            <person name="Bunk B."/>
            <person name="Swiderski J."/>
            <person name="Sproer C."/>
            <person name="Thiel V."/>
        </authorList>
    </citation>
    <scope>NUCLEOTIDE SEQUENCE</scope>
    <source>
        <strain evidence="2">DSM 17735</strain>
    </source>
</reference>
<organism evidence="2">
    <name type="scientific">Polaromonas hydrogenivorans</name>
    <dbReference type="NCBI Taxonomy" id="335476"/>
    <lineage>
        <taxon>Bacteria</taxon>
        <taxon>Pseudomonadati</taxon>
        <taxon>Pseudomonadota</taxon>
        <taxon>Betaproteobacteria</taxon>
        <taxon>Burkholderiales</taxon>
        <taxon>Comamonadaceae</taxon>
        <taxon>Polaromonas</taxon>
    </lineage>
</organism>
<keyword evidence="1" id="KW-0732">Signal</keyword>
<dbReference type="RefSeq" id="WP_349278587.1">
    <property type="nucleotide sequence ID" value="NZ_CBCSCU010000016.1"/>
</dbReference>
<proteinExistence type="predicted"/>
<sequence length="330" mass="35266">MKSHLAPRSLARLAGTAFVTLLAGHAMGQSPAVSQPGGLNLGNTSFYDGFSGPPGWTWLSTVRHSSANKIVDSNGNASPVFTDPKISSTVFLNQITYALPTSIGGWRPALMAILPVVALDTSFGPGPSLKDGGTGAGDITLEASLQAEPVMNAGGAPVFVQRLAAAAILPTGRYDQNVDINQGSGYASFNPYWAASFFPAPRWETSWRLHYLYNFKNNKPASSAPRPFNGQPVSTTQAGDAAWVNFATSYSVTPDVSVGINGYYFQQLSDSRANGTRLADSRERVLGIGPGMMWRISPKKALWINAYTESMVRNRAASPLSLQARMVINF</sequence>
<evidence type="ECO:0000313" key="2">
    <source>
        <dbReference type="EMBL" id="XBP69750.1"/>
    </source>
</evidence>
<feature type="chain" id="PRO_5043627399" evidence="1">
    <location>
        <begin position="29"/>
        <end position="330"/>
    </location>
</feature>
<dbReference type="Pfam" id="PF13557">
    <property type="entry name" value="Phenol_MetA_deg"/>
    <property type="match status" value="1"/>
</dbReference>
<protein>
    <submittedName>
        <fullName evidence="2">Transporter</fullName>
    </submittedName>
</protein>
<accession>A0AAU7LQ53</accession>
<name>A0AAU7LQ53_9BURK</name>
<feature type="signal peptide" evidence="1">
    <location>
        <begin position="1"/>
        <end position="28"/>
    </location>
</feature>
<dbReference type="AlphaFoldDB" id="A0AAU7LQ53"/>